<feature type="transmembrane region" description="Helical" evidence="5">
    <location>
        <begin position="164"/>
        <end position="183"/>
    </location>
</feature>
<comment type="subcellular location">
    <subcellularLocation>
        <location evidence="1">Membrane</location>
        <topology evidence="1">Multi-pass membrane protein</topology>
    </subcellularLocation>
</comment>
<dbReference type="GO" id="GO:0140359">
    <property type="term" value="F:ABC-type transporter activity"/>
    <property type="evidence" value="ECO:0007669"/>
    <property type="project" value="InterPro"/>
</dbReference>
<sequence>MRAFRSLSLAMTRGFLRDRMALFWSLAFPLMFLLLLGSLFADAGTPKSEVVQVGAVSVIDDAPAQTRAALDDALDITRTDDRDAAIADVRAGDADAAIEMDGDQVVLWYSAADQVGSAVVQGTVSAIVQSANLAASGQPPTYTLDPQQVEDESLEPIQFFTPSLLGWAIAMGAAFGAAANLVVWRRDGLLRRLRLSPVGTPSVVGARVTTALLLAGMQTVVFLVPAVAFMGLQLTDSWWLSLPLIAAATLAFLSLGLFIGSFSKTEEGATGLANFVILPMAFLSGSFFPLDGAPAWLQALSRVLPLRWLNEGMSDVMVRGQGVEAIIAPMLGLLAFAAVMTALATRFFRWDPA</sequence>
<name>A0A0B2AZQ0_9ACTN</name>
<dbReference type="PANTHER" id="PTHR43027">
    <property type="entry name" value="DOXORUBICIN RESISTANCE ABC TRANSPORTER PERMEASE PROTEIN DRRC-RELATED"/>
    <property type="match status" value="1"/>
</dbReference>
<organism evidence="7 8">
    <name type="scientific">Mumia flava</name>
    <dbReference type="NCBI Taxonomy" id="1348852"/>
    <lineage>
        <taxon>Bacteria</taxon>
        <taxon>Bacillati</taxon>
        <taxon>Actinomycetota</taxon>
        <taxon>Actinomycetes</taxon>
        <taxon>Propionibacteriales</taxon>
        <taxon>Nocardioidaceae</taxon>
        <taxon>Mumia</taxon>
    </lineage>
</organism>
<dbReference type="EMBL" id="PGEZ01000001">
    <property type="protein sequence ID" value="PJJ58560.1"/>
    <property type="molecule type" value="Genomic_DNA"/>
</dbReference>
<keyword evidence="2 5" id="KW-0812">Transmembrane</keyword>
<dbReference type="PANTHER" id="PTHR43027:SF1">
    <property type="entry name" value="DOXORUBICIN RESISTANCE ABC TRANSPORTER PERMEASE PROTEIN DRRC-RELATED"/>
    <property type="match status" value="1"/>
</dbReference>
<dbReference type="InterPro" id="IPR013525">
    <property type="entry name" value="ABC2_TM"/>
</dbReference>
<dbReference type="PROSITE" id="PS51012">
    <property type="entry name" value="ABC_TM2"/>
    <property type="match status" value="1"/>
</dbReference>
<accession>A0A0B2AZQ0</accession>
<keyword evidence="4 5" id="KW-0472">Membrane</keyword>
<dbReference type="InterPro" id="IPR047817">
    <property type="entry name" value="ABC2_TM_bact-type"/>
</dbReference>
<feature type="transmembrane region" description="Helical" evidence="5">
    <location>
        <begin position="326"/>
        <end position="348"/>
    </location>
</feature>
<keyword evidence="3 5" id="KW-1133">Transmembrane helix</keyword>
<evidence type="ECO:0000256" key="3">
    <source>
        <dbReference type="ARBA" id="ARBA00022989"/>
    </source>
</evidence>
<reference evidence="7 8" key="1">
    <citation type="submission" date="2017-11" db="EMBL/GenBank/DDBJ databases">
        <title>Genomic Encyclopedia of Archaeal and Bacterial Type Strains, Phase II (KMG-II): From Individual Species to Whole Genera.</title>
        <authorList>
            <person name="Goeker M."/>
        </authorList>
    </citation>
    <scope>NUCLEOTIDE SEQUENCE [LARGE SCALE GENOMIC DNA]</scope>
    <source>
        <strain evidence="7 8">DSM 27763</strain>
    </source>
</reference>
<feature type="transmembrane region" description="Helical" evidence="5">
    <location>
        <begin position="204"/>
        <end position="232"/>
    </location>
</feature>
<evidence type="ECO:0000259" key="6">
    <source>
        <dbReference type="PROSITE" id="PS51012"/>
    </source>
</evidence>
<dbReference type="AlphaFoldDB" id="A0A0B2AZQ0"/>
<dbReference type="OrthoDB" id="9778589at2"/>
<feature type="transmembrane region" description="Helical" evidence="5">
    <location>
        <begin position="238"/>
        <end position="259"/>
    </location>
</feature>
<comment type="caution">
    <text evidence="7">The sequence shown here is derived from an EMBL/GenBank/DDBJ whole genome shotgun (WGS) entry which is preliminary data.</text>
</comment>
<feature type="domain" description="ABC transmembrane type-2" evidence="6">
    <location>
        <begin position="117"/>
        <end position="351"/>
    </location>
</feature>
<evidence type="ECO:0000256" key="4">
    <source>
        <dbReference type="ARBA" id="ARBA00023136"/>
    </source>
</evidence>
<dbReference type="RefSeq" id="WP_039367692.1">
    <property type="nucleotide sequence ID" value="NZ_PGEZ01000001.1"/>
</dbReference>
<protein>
    <submittedName>
        <fullName evidence="7">ABC-2 type transport system permease protein</fullName>
    </submittedName>
</protein>
<dbReference type="Proteomes" id="UP000230842">
    <property type="component" value="Unassembled WGS sequence"/>
</dbReference>
<evidence type="ECO:0000313" key="8">
    <source>
        <dbReference type="Proteomes" id="UP000230842"/>
    </source>
</evidence>
<dbReference type="GO" id="GO:0016020">
    <property type="term" value="C:membrane"/>
    <property type="evidence" value="ECO:0007669"/>
    <property type="project" value="UniProtKB-SubCell"/>
</dbReference>
<keyword evidence="8" id="KW-1185">Reference proteome</keyword>
<evidence type="ECO:0000256" key="1">
    <source>
        <dbReference type="ARBA" id="ARBA00004141"/>
    </source>
</evidence>
<proteinExistence type="predicted"/>
<gene>
    <name evidence="7" type="ORF">CLV56_2811</name>
</gene>
<evidence type="ECO:0000256" key="5">
    <source>
        <dbReference type="SAM" id="Phobius"/>
    </source>
</evidence>
<evidence type="ECO:0000313" key="7">
    <source>
        <dbReference type="EMBL" id="PJJ58560.1"/>
    </source>
</evidence>
<dbReference type="Pfam" id="PF12698">
    <property type="entry name" value="ABC2_membrane_3"/>
    <property type="match status" value="1"/>
</dbReference>
<evidence type="ECO:0000256" key="2">
    <source>
        <dbReference type="ARBA" id="ARBA00022692"/>
    </source>
</evidence>
<dbReference type="InterPro" id="IPR052902">
    <property type="entry name" value="ABC-2_transporter"/>
</dbReference>
<feature type="transmembrane region" description="Helical" evidence="5">
    <location>
        <begin position="271"/>
        <end position="290"/>
    </location>
</feature>